<gene>
    <name evidence="1" type="ORF">ACFODK_09160</name>
</gene>
<accession>A0ABV7EEK8</accession>
<evidence type="ECO:0000313" key="2">
    <source>
        <dbReference type="Proteomes" id="UP001595378"/>
    </source>
</evidence>
<dbReference type="RefSeq" id="WP_336919849.1">
    <property type="nucleotide sequence ID" value="NZ_JBANRN010000012.1"/>
</dbReference>
<name>A0ABV7EEK8_9SPHN</name>
<evidence type="ECO:0000313" key="1">
    <source>
        <dbReference type="EMBL" id="MFC3101058.1"/>
    </source>
</evidence>
<protein>
    <submittedName>
        <fullName evidence="1">Uncharacterized protein</fullName>
    </submittedName>
</protein>
<dbReference type="EMBL" id="JBHRSU010000029">
    <property type="protein sequence ID" value="MFC3101058.1"/>
    <property type="molecule type" value="Genomic_DNA"/>
</dbReference>
<keyword evidence="2" id="KW-1185">Reference proteome</keyword>
<sequence>MATAAPRPEHPASPNTTSLRWAALSDAGAVVAALAGVGPEAPDLRLRNFPLLIRECPAWRRQLALNAVDDLAAVMEPGIAALLAINARGADPRPAARALWAEFQAARTAVLALLPQTGGMGPLRSA</sequence>
<dbReference type="Proteomes" id="UP001595378">
    <property type="component" value="Unassembled WGS sequence"/>
</dbReference>
<organism evidence="1 2">
    <name type="scientific">Alteraurantiacibacter lauratis</name>
    <dbReference type="NCBI Taxonomy" id="2054627"/>
    <lineage>
        <taxon>Bacteria</taxon>
        <taxon>Pseudomonadati</taxon>
        <taxon>Pseudomonadota</taxon>
        <taxon>Alphaproteobacteria</taxon>
        <taxon>Sphingomonadales</taxon>
        <taxon>Erythrobacteraceae</taxon>
        <taxon>Alteraurantiacibacter</taxon>
    </lineage>
</organism>
<reference evidence="2" key="1">
    <citation type="journal article" date="2019" name="Int. J. Syst. Evol. Microbiol.">
        <title>The Global Catalogue of Microorganisms (GCM) 10K type strain sequencing project: providing services to taxonomists for standard genome sequencing and annotation.</title>
        <authorList>
            <consortium name="The Broad Institute Genomics Platform"/>
            <consortium name="The Broad Institute Genome Sequencing Center for Infectious Disease"/>
            <person name="Wu L."/>
            <person name="Ma J."/>
        </authorList>
    </citation>
    <scope>NUCLEOTIDE SEQUENCE [LARGE SCALE GENOMIC DNA]</scope>
    <source>
        <strain evidence="2">KCTC 52606</strain>
    </source>
</reference>
<comment type="caution">
    <text evidence="1">The sequence shown here is derived from an EMBL/GenBank/DDBJ whole genome shotgun (WGS) entry which is preliminary data.</text>
</comment>
<proteinExistence type="predicted"/>